<gene>
    <name evidence="2" type="ORF">Fmac_022366</name>
</gene>
<dbReference type="AlphaFoldDB" id="A0ABD1LZI0"/>
<organism evidence="2 3">
    <name type="scientific">Flemingia macrophylla</name>
    <dbReference type="NCBI Taxonomy" id="520843"/>
    <lineage>
        <taxon>Eukaryota</taxon>
        <taxon>Viridiplantae</taxon>
        <taxon>Streptophyta</taxon>
        <taxon>Embryophyta</taxon>
        <taxon>Tracheophyta</taxon>
        <taxon>Spermatophyta</taxon>
        <taxon>Magnoliopsida</taxon>
        <taxon>eudicotyledons</taxon>
        <taxon>Gunneridae</taxon>
        <taxon>Pentapetalae</taxon>
        <taxon>rosids</taxon>
        <taxon>fabids</taxon>
        <taxon>Fabales</taxon>
        <taxon>Fabaceae</taxon>
        <taxon>Papilionoideae</taxon>
        <taxon>50 kb inversion clade</taxon>
        <taxon>NPAAA clade</taxon>
        <taxon>indigoferoid/millettioid clade</taxon>
        <taxon>Phaseoleae</taxon>
        <taxon>Flemingia</taxon>
    </lineage>
</organism>
<accession>A0ABD1LZI0</accession>
<sequence length="212" mass="23589">MSLQPLRKCRSTDKALYHIGETIHIQLNTQCPHLGIDGQNVSGSAQEADLPSKGKSWPTTTSMHESSSNPYLLWIATGPANECVPKGVTDTWFKPPVYACCKDIPPWRPRLPMPWDPLVTALDTEEPLVAEEPLSAPVAVEPISVAPSSRHHPRPRFSRLSLWMSLISLRVTLMQNLTSSMLYLHHPYLVGIHPLLDVDKEGEIIDILGSYV</sequence>
<feature type="region of interest" description="Disordered" evidence="1">
    <location>
        <begin position="38"/>
        <end position="63"/>
    </location>
</feature>
<dbReference type="Proteomes" id="UP001603857">
    <property type="component" value="Unassembled WGS sequence"/>
</dbReference>
<comment type="caution">
    <text evidence="2">The sequence shown here is derived from an EMBL/GenBank/DDBJ whole genome shotgun (WGS) entry which is preliminary data.</text>
</comment>
<protein>
    <submittedName>
        <fullName evidence="2">Uncharacterized protein</fullName>
    </submittedName>
</protein>
<reference evidence="2 3" key="1">
    <citation type="submission" date="2024-08" db="EMBL/GenBank/DDBJ databases">
        <title>Insights into the chromosomal genome structure of Flemingia macrophylla.</title>
        <authorList>
            <person name="Ding Y."/>
            <person name="Zhao Y."/>
            <person name="Bi W."/>
            <person name="Wu M."/>
            <person name="Zhao G."/>
            <person name="Gong Y."/>
            <person name="Li W."/>
            <person name="Zhang P."/>
        </authorList>
    </citation>
    <scope>NUCLEOTIDE SEQUENCE [LARGE SCALE GENOMIC DNA]</scope>
    <source>
        <strain evidence="2">DYQJB</strain>
        <tissue evidence="2">Leaf</tissue>
    </source>
</reference>
<evidence type="ECO:0000313" key="2">
    <source>
        <dbReference type="EMBL" id="KAL2328939.1"/>
    </source>
</evidence>
<keyword evidence="3" id="KW-1185">Reference proteome</keyword>
<dbReference type="EMBL" id="JBGMDY010000007">
    <property type="protein sequence ID" value="KAL2328939.1"/>
    <property type="molecule type" value="Genomic_DNA"/>
</dbReference>
<name>A0ABD1LZI0_9FABA</name>
<proteinExistence type="predicted"/>
<evidence type="ECO:0000313" key="3">
    <source>
        <dbReference type="Proteomes" id="UP001603857"/>
    </source>
</evidence>
<evidence type="ECO:0000256" key="1">
    <source>
        <dbReference type="SAM" id="MobiDB-lite"/>
    </source>
</evidence>